<dbReference type="AlphaFoldDB" id="A0AAN6G5J1"/>
<reference evidence="3" key="1">
    <citation type="journal article" date="2023" name="PhytoFront">
        <title>Draft Genome Resources of Seven Strains of Tilletia horrida, Causal Agent of Kernel Smut of Rice.</title>
        <authorList>
            <person name="Khanal S."/>
            <person name="Antony Babu S."/>
            <person name="Zhou X.G."/>
        </authorList>
    </citation>
    <scope>NUCLEOTIDE SEQUENCE</scope>
    <source>
        <strain evidence="3">TX3</strain>
    </source>
</reference>
<organism evidence="3 4">
    <name type="scientific">Tilletia horrida</name>
    <dbReference type="NCBI Taxonomy" id="155126"/>
    <lineage>
        <taxon>Eukaryota</taxon>
        <taxon>Fungi</taxon>
        <taxon>Dikarya</taxon>
        <taxon>Basidiomycota</taxon>
        <taxon>Ustilaginomycotina</taxon>
        <taxon>Exobasidiomycetes</taxon>
        <taxon>Tilletiales</taxon>
        <taxon>Tilletiaceae</taxon>
        <taxon>Tilletia</taxon>
    </lineage>
</organism>
<gene>
    <name evidence="3" type="ORF">OC842_006592</name>
</gene>
<keyword evidence="4" id="KW-1185">Reference proteome</keyword>
<comment type="caution">
    <text evidence="3">The sequence shown here is derived from an EMBL/GenBank/DDBJ whole genome shotgun (WGS) entry which is preliminary data.</text>
</comment>
<feature type="transmembrane region" description="Helical" evidence="2">
    <location>
        <begin position="662"/>
        <end position="684"/>
    </location>
</feature>
<feature type="transmembrane region" description="Helical" evidence="2">
    <location>
        <begin position="207"/>
        <end position="227"/>
    </location>
</feature>
<feature type="transmembrane region" description="Helical" evidence="2">
    <location>
        <begin position="149"/>
        <end position="174"/>
    </location>
</feature>
<evidence type="ECO:0000313" key="4">
    <source>
        <dbReference type="Proteomes" id="UP001176521"/>
    </source>
</evidence>
<name>A0AAN6G5J1_9BASI</name>
<dbReference type="EMBL" id="JAPDMQ010000620">
    <property type="protein sequence ID" value="KAK0522020.1"/>
    <property type="molecule type" value="Genomic_DNA"/>
</dbReference>
<evidence type="ECO:0000256" key="1">
    <source>
        <dbReference type="SAM" id="MobiDB-lite"/>
    </source>
</evidence>
<keyword evidence="2" id="KW-1133">Transmembrane helix</keyword>
<evidence type="ECO:0000313" key="3">
    <source>
        <dbReference type="EMBL" id="KAK0522020.1"/>
    </source>
</evidence>
<dbReference type="Proteomes" id="UP001176521">
    <property type="component" value="Unassembled WGS sequence"/>
</dbReference>
<keyword evidence="2" id="KW-0812">Transmembrane</keyword>
<feature type="compositionally biased region" description="Basic and acidic residues" evidence="1">
    <location>
        <begin position="16"/>
        <end position="25"/>
    </location>
</feature>
<proteinExistence type="predicted"/>
<accession>A0AAN6G5J1</accession>
<keyword evidence="2" id="KW-0472">Membrane</keyword>
<sequence length="761" mass="82339">MRSETSEAYELSGYREQQDEKDLSRAFDSPPLHAPLSCAYPVGGGISILDADGSTKVDPARFFAAKRGHAPELTSSAAILGDDTTAVSKQKARHRAMKNLRTLCVIIGGWGVLVIGCVAFKLGAIAANLRAPDSLAEWTIRHPQFITQLWTMAGNILAEACLILWSMSISYMAFRSVVFSKEKIELLTISAWTELNRAGYTFSRRRLSWPGLTLMVWLGSLFLAPGFTTLLTPAPIVYNTTFFSTELDQLSPAFSDRVVAGYNDSIADLTDLGCTGGMIMYHDTNLEANDTEAFADANVQVAQNCNPSTSDIVGMLQASLSNAQTVLGQPNSLFIMAESKVFAGRTWGVLPLGPDGFSYLNDQNLRKPPPGASTPAGYELTHQALTANISCHPTTPDEQNMITQSPGDRPDERIFTVQCPGSSLPPAFIQVIQAGNASLIVNGTIQDLTCVYTPYWHSATVAYPSKEKVLNVTSSMFLSYADGLDGKIDDPEKQGPSSDNLTVTRQILSQQAFFGSLAVIDIFNLASTFAPSSVNAVNGTGIVSGNAWYTALLNALYQNPTYNNKKFQVTPEVLAASLQGMFDYQSSMARAFQTAKLRKARDARLLAGPNPTADDLRSFSNLVILGNGFFDSAVARTMEGTWSAQTLGWGSGTGANDLTSTVVLLSLVPFFFFAICSWTVAIYAQLKYRQMRGYYGSFDPTDITEAIVAASAGGLKNAFDRRALSESDGLYGARKVKVRLGQVIDPNDPDGEPRLGFVHCD</sequence>
<evidence type="ECO:0000256" key="2">
    <source>
        <dbReference type="SAM" id="Phobius"/>
    </source>
</evidence>
<feature type="region of interest" description="Disordered" evidence="1">
    <location>
        <begin position="1"/>
        <end position="26"/>
    </location>
</feature>
<feature type="transmembrane region" description="Helical" evidence="2">
    <location>
        <begin position="103"/>
        <end position="129"/>
    </location>
</feature>
<protein>
    <submittedName>
        <fullName evidence="3">Uncharacterized protein</fullName>
    </submittedName>
</protein>